<dbReference type="SUPFAM" id="SSF53850">
    <property type="entry name" value="Periplasmic binding protein-like II"/>
    <property type="match status" value="1"/>
</dbReference>
<comment type="similarity">
    <text evidence="1">Belongs to the UPF0065 (bug) family.</text>
</comment>
<comment type="caution">
    <text evidence="3">The sequence shown here is derived from an EMBL/GenBank/DDBJ whole genome shotgun (WGS) entry which is preliminary data.</text>
</comment>
<accession>A0A437LW61</accession>
<feature type="signal peptide" evidence="2">
    <location>
        <begin position="1"/>
        <end position="22"/>
    </location>
</feature>
<evidence type="ECO:0000313" key="4">
    <source>
        <dbReference type="Proteomes" id="UP000282957"/>
    </source>
</evidence>
<sequence length="317" mass="34293">MPSRRALLATPFIMPAAALAQARTTEVIIPYPPGGGVDIVARFGFAHAGTRLPGMRFAFVNRPGASGQIGNEAIFNSIPDGTTVGALGNLSIWTQPLERPCRWRAEDFTAIANVVEDPSGLFVRADSRLRTLEDLVAALRDKPEAVSIGTAAGVGSDDHLVVLSLMDVTNIRPLIAPYNGTALAQRDLLTGSIDVASFNMGESTALLREGRIRALGQAANTRWSGTAEVPTFKEQGYDVVIGSSRGIVGPPNMPPELVERMRDAFRQAFADPRFAVEAERASLPLRPLVGDEFKELMTREGEWVKALFARRPWSRDS</sequence>
<evidence type="ECO:0000313" key="3">
    <source>
        <dbReference type="EMBL" id="RVT89610.1"/>
    </source>
</evidence>
<keyword evidence="2" id="KW-0732">Signal</keyword>
<dbReference type="InterPro" id="IPR005064">
    <property type="entry name" value="BUG"/>
</dbReference>
<dbReference type="PANTHER" id="PTHR42928:SF5">
    <property type="entry name" value="BLR1237 PROTEIN"/>
    <property type="match status" value="1"/>
</dbReference>
<dbReference type="Proteomes" id="UP000282957">
    <property type="component" value="Unassembled WGS sequence"/>
</dbReference>
<organism evidence="3 4">
    <name type="scientific">Rhodovarius crocodyli</name>
    <dbReference type="NCBI Taxonomy" id="1979269"/>
    <lineage>
        <taxon>Bacteria</taxon>
        <taxon>Pseudomonadati</taxon>
        <taxon>Pseudomonadota</taxon>
        <taxon>Alphaproteobacteria</taxon>
        <taxon>Acetobacterales</taxon>
        <taxon>Roseomonadaceae</taxon>
        <taxon>Rhodovarius</taxon>
    </lineage>
</organism>
<evidence type="ECO:0000256" key="1">
    <source>
        <dbReference type="ARBA" id="ARBA00006987"/>
    </source>
</evidence>
<feature type="chain" id="PRO_5019573284" evidence="2">
    <location>
        <begin position="23"/>
        <end position="317"/>
    </location>
</feature>
<evidence type="ECO:0000256" key="2">
    <source>
        <dbReference type="SAM" id="SignalP"/>
    </source>
</evidence>
<dbReference type="Gene3D" id="3.40.190.10">
    <property type="entry name" value="Periplasmic binding protein-like II"/>
    <property type="match status" value="1"/>
</dbReference>
<protein>
    <submittedName>
        <fullName evidence="3">Tripartite tricarboxylate transporter substrate binding protein</fullName>
    </submittedName>
</protein>
<dbReference type="CDD" id="cd07012">
    <property type="entry name" value="PBP2_Bug_TTT"/>
    <property type="match status" value="1"/>
</dbReference>
<reference evidence="3 4" key="1">
    <citation type="submission" date="2019-01" db="EMBL/GenBank/DDBJ databases">
        <authorList>
            <person name="Chen W.-M."/>
        </authorList>
    </citation>
    <scope>NUCLEOTIDE SEQUENCE [LARGE SCALE GENOMIC DNA]</scope>
    <source>
        <strain evidence="3 4">CCP-6</strain>
    </source>
</reference>
<gene>
    <name evidence="3" type="ORF">EOD42_24750</name>
</gene>
<dbReference type="Pfam" id="PF03401">
    <property type="entry name" value="TctC"/>
    <property type="match status" value="1"/>
</dbReference>
<name>A0A437LW61_9PROT</name>
<dbReference type="PANTHER" id="PTHR42928">
    <property type="entry name" value="TRICARBOXYLATE-BINDING PROTEIN"/>
    <property type="match status" value="1"/>
</dbReference>
<keyword evidence="4" id="KW-1185">Reference proteome</keyword>
<dbReference type="Gene3D" id="3.40.190.150">
    <property type="entry name" value="Bordetella uptake gene, domain 1"/>
    <property type="match status" value="1"/>
</dbReference>
<dbReference type="PIRSF" id="PIRSF017082">
    <property type="entry name" value="YflP"/>
    <property type="match status" value="1"/>
</dbReference>
<dbReference type="AlphaFoldDB" id="A0A437LW61"/>
<proteinExistence type="inferred from homology"/>
<dbReference type="OrthoDB" id="7250553at2"/>
<dbReference type="EMBL" id="SACL01000017">
    <property type="protein sequence ID" value="RVT89610.1"/>
    <property type="molecule type" value="Genomic_DNA"/>
</dbReference>
<dbReference type="RefSeq" id="WP_127790290.1">
    <property type="nucleotide sequence ID" value="NZ_SACL01000017.1"/>
</dbReference>
<dbReference type="InterPro" id="IPR042100">
    <property type="entry name" value="Bug_dom1"/>
</dbReference>